<accession>A0ABW4GBX6</accession>
<dbReference type="Proteomes" id="UP001597097">
    <property type="component" value="Unassembled WGS sequence"/>
</dbReference>
<dbReference type="RefSeq" id="WP_219533610.1">
    <property type="nucleotide sequence ID" value="NZ_JAHKRM010000018.1"/>
</dbReference>
<gene>
    <name evidence="2" type="ORF">ACFSJ0_23175</name>
</gene>
<name>A0ABW4GBX6_9ACTN</name>
<evidence type="ECO:0000313" key="3">
    <source>
        <dbReference type="Proteomes" id="UP001597097"/>
    </source>
</evidence>
<organism evidence="2 3">
    <name type="scientific">Nonomuraea guangzhouensis</name>
    <dbReference type="NCBI Taxonomy" id="1291555"/>
    <lineage>
        <taxon>Bacteria</taxon>
        <taxon>Bacillati</taxon>
        <taxon>Actinomycetota</taxon>
        <taxon>Actinomycetes</taxon>
        <taxon>Streptosporangiales</taxon>
        <taxon>Streptosporangiaceae</taxon>
        <taxon>Nonomuraea</taxon>
    </lineage>
</organism>
<dbReference type="EMBL" id="JBHUCM010000018">
    <property type="protein sequence ID" value="MFD1539974.1"/>
    <property type="molecule type" value="Genomic_DNA"/>
</dbReference>
<keyword evidence="3" id="KW-1185">Reference proteome</keyword>
<proteinExistence type="predicted"/>
<protein>
    <submittedName>
        <fullName evidence="2">Uncharacterized protein</fullName>
    </submittedName>
</protein>
<sequence length="61" mass="6961">MDTPNLPARRPVEEHADRRRRLTRRLADRPRIQPYPPAGQIVGEGPARLLRTLVTHLGGMQ</sequence>
<reference evidence="3" key="1">
    <citation type="journal article" date="2019" name="Int. J. Syst. Evol. Microbiol.">
        <title>The Global Catalogue of Microorganisms (GCM) 10K type strain sequencing project: providing services to taxonomists for standard genome sequencing and annotation.</title>
        <authorList>
            <consortium name="The Broad Institute Genomics Platform"/>
            <consortium name="The Broad Institute Genome Sequencing Center for Infectious Disease"/>
            <person name="Wu L."/>
            <person name="Ma J."/>
        </authorList>
    </citation>
    <scope>NUCLEOTIDE SEQUENCE [LARGE SCALE GENOMIC DNA]</scope>
    <source>
        <strain evidence="3">CGMCC 1.15399</strain>
    </source>
</reference>
<evidence type="ECO:0000256" key="1">
    <source>
        <dbReference type="SAM" id="MobiDB-lite"/>
    </source>
</evidence>
<evidence type="ECO:0000313" key="2">
    <source>
        <dbReference type="EMBL" id="MFD1539974.1"/>
    </source>
</evidence>
<feature type="region of interest" description="Disordered" evidence="1">
    <location>
        <begin position="1"/>
        <end position="43"/>
    </location>
</feature>
<comment type="caution">
    <text evidence="2">The sequence shown here is derived from an EMBL/GenBank/DDBJ whole genome shotgun (WGS) entry which is preliminary data.</text>
</comment>